<organism evidence="7 8">
    <name type="scientific">Paenibacillus aestuarii</name>
    <dbReference type="NCBI Taxonomy" id="516965"/>
    <lineage>
        <taxon>Bacteria</taxon>
        <taxon>Bacillati</taxon>
        <taxon>Bacillota</taxon>
        <taxon>Bacilli</taxon>
        <taxon>Bacillales</taxon>
        <taxon>Paenibacillaceae</taxon>
        <taxon>Paenibacillus</taxon>
    </lineage>
</organism>
<dbReference type="SUPFAM" id="SSF52172">
    <property type="entry name" value="CheY-like"/>
    <property type="match status" value="1"/>
</dbReference>
<name>A0ABW0KB11_9BACL</name>
<accession>A0ABW0KB11</accession>
<dbReference type="Pfam" id="PF00072">
    <property type="entry name" value="Response_reg"/>
    <property type="match status" value="1"/>
</dbReference>
<evidence type="ECO:0000256" key="2">
    <source>
        <dbReference type="ARBA" id="ARBA00023125"/>
    </source>
</evidence>
<dbReference type="SUPFAM" id="SSF46689">
    <property type="entry name" value="Homeodomain-like"/>
    <property type="match status" value="2"/>
</dbReference>
<evidence type="ECO:0000313" key="8">
    <source>
        <dbReference type="Proteomes" id="UP001596044"/>
    </source>
</evidence>
<dbReference type="InterPro" id="IPR018060">
    <property type="entry name" value="HTH_AraC"/>
</dbReference>
<dbReference type="PANTHER" id="PTHR43280">
    <property type="entry name" value="ARAC-FAMILY TRANSCRIPTIONAL REGULATOR"/>
    <property type="match status" value="1"/>
</dbReference>
<dbReference type="PRINTS" id="PR00032">
    <property type="entry name" value="HTHARAC"/>
</dbReference>
<dbReference type="InterPro" id="IPR011006">
    <property type="entry name" value="CheY-like_superfamily"/>
</dbReference>
<protein>
    <submittedName>
        <fullName evidence="7">Response regulator</fullName>
    </submittedName>
</protein>
<evidence type="ECO:0000259" key="6">
    <source>
        <dbReference type="PROSITE" id="PS50110"/>
    </source>
</evidence>
<dbReference type="SMART" id="SM00448">
    <property type="entry name" value="REC"/>
    <property type="match status" value="1"/>
</dbReference>
<evidence type="ECO:0000313" key="7">
    <source>
        <dbReference type="EMBL" id="MFC5449963.1"/>
    </source>
</evidence>
<gene>
    <name evidence="7" type="ORF">ACFPOG_17070</name>
</gene>
<dbReference type="Proteomes" id="UP001596044">
    <property type="component" value="Unassembled WGS sequence"/>
</dbReference>
<dbReference type="PROSITE" id="PS50110">
    <property type="entry name" value="RESPONSE_REGULATORY"/>
    <property type="match status" value="1"/>
</dbReference>
<dbReference type="PROSITE" id="PS00041">
    <property type="entry name" value="HTH_ARAC_FAMILY_1"/>
    <property type="match status" value="1"/>
</dbReference>
<dbReference type="InterPro" id="IPR018062">
    <property type="entry name" value="HTH_AraC-typ_CS"/>
</dbReference>
<proteinExistence type="predicted"/>
<evidence type="ECO:0000256" key="3">
    <source>
        <dbReference type="ARBA" id="ARBA00023163"/>
    </source>
</evidence>
<dbReference type="PROSITE" id="PS01124">
    <property type="entry name" value="HTH_ARAC_FAMILY_2"/>
    <property type="match status" value="1"/>
</dbReference>
<dbReference type="InterPro" id="IPR020449">
    <property type="entry name" value="Tscrpt_reg_AraC-type_HTH"/>
</dbReference>
<dbReference type="Gene3D" id="3.40.50.2300">
    <property type="match status" value="1"/>
</dbReference>
<evidence type="ECO:0000256" key="1">
    <source>
        <dbReference type="ARBA" id="ARBA00023015"/>
    </source>
</evidence>
<dbReference type="InterPro" id="IPR001789">
    <property type="entry name" value="Sig_transdc_resp-reg_receiver"/>
</dbReference>
<feature type="domain" description="HTH araC/xylS-type" evidence="5">
    <location>
        <begin position="441"/>
        <end position="538"/>
    </location>
</feature>
<evidence type="ECO:0000259" key="5">
    <source>
        <dbReference type="PROSITE" id="PS01124"/>
    </source>
</evidence>
<reference evidence="8" key="1">
    <citation type="journal article" date="2019" name="Int. J. Syst. Evol. Microbiol.">
        <title>The Global Catalogue of Microorganisms (GCM) 10K type strain sequencing project: providing services to taxonomists for standard genome sequencing and annotation.</title>
        <authorList>
            <consortium name="The Broad Institute Genomics Platform"/>
            <consortium name="The Broad Institute Genome Sequencing Center for Infectious Disease"/>
            <person name="Wu L."/>
            <person name="Ma J."/>
        </authorList>
    </citation>
    <scope>NUCLEOTIDE SEQUENCE [LARGE SCALE GENOMIC DNA]</scope>
    <source>
        <strain evidence="8">KACC 11904</strain>
    </source>
</reference>
<keyword evidence="4" id="KW-0597">Phosphoprotein</keyword>
<feature type="domain" description="Response regulatory" evidence="6">
    <location>
        <begin position="3"/>
        <end position="123"/>
    </location>
</feature>
<dbReference type="RefSeq" id="WP_270884950.1">
    <property type="nucleotide sequence ID" value="NZ_JAQFVF010000080.1"/>
</dbReference>
<keyword evidence="8" id="KW-1185">Reference proteome</keyword>
<keyword evidence="1" id="KW-0805">Transcription regulation</keyword>
<keyword evidence="2" id="KW-0238">DNA-binding</keyword>
<dbReference type="InterPro" id="IPR009057">
    <property type="entry name" value="Homeodomain-like_sf"/>
</dbReference>
<dbReference type="SMART" id="SM00342">
    <property type="entry name" value="HTH_ARAC"/>
    <property type="match status" value="1"/>
</dbReference>
<comment type="caution">
    <text evidence="7">The sequence shown here is derived from an EMBL/GenBank/DDBJ whole genome shotgun (WGS) entry which is preliminary data.</text>
</comment>
<dbReference type="Gene3D" id="1.10.10.60">
    <property type="entry name" value="Homeodomain-like"/>
    <property type="match status" value="2"/>
</dbReference>
<dbReference type="PANTHER" id="PTHR43280:SF28">
    <property type="entry name" value="HTH-TYPE TRANSCRIPTIONAL ACTIVATOR RHAS"/>
    <property type="match status" value="1"/>
</dbReference>
<evidence type="ECO:0000256" key="4">
    <source>
        <dbReference type="PROSITE-ProRule" id="PRU00169"/>
    </source>
</evidence>
<dbReference type="EMBL" id="JBHSMJ010000022">
    <property type="protein sequence ID" value="MFC5449963.1"/>
    <property type="molecule type" value="Genomic_DNA"/>
</dbReference>
<dbReference type="Pfam" id="PF12833">
    <property type="entry name" value="HTH_18"/>
    <property type="match status" value="1"/>
</dbReference>
<keyword evidence="3" id="KW-0804">Transcription</keyword>
<feature type="modified residue" description="4-aspartylphosphate" evidence="4">
    <location>
        <position position="56"/>
    </location>
</feature>
<sequence length="550" mass="63273">MYKVMIVDDEPLVRLAMHQIISWKDIHMEIVAEAGDGAEALAVLQQRNDIDILLVDIQMPKMSGIELLEAIQTMDAMKKPVPIVLSAYSEYSYVREAFLLGAVDYIVKVNMDEEHILPVLLKVERQLNRQGTNGLSNDIQAIHQRQEIQEDLDKVIEELLSPDIQSKDRDYSRLVCEVGKWLGEINQVAVAVSISGSKEMISKKVIKQTIKAEMDSASMKHIVYGVDANTCLILFTMPQLRSETALRELIHSTLSLIQTRLQQYMNVRVSMGISDSMDGKKHWFRLINQARSLVSLCFFEGYDKFFYPENEIKSMMETSEDLRVTLKAGGKEIVRLLELENEPRWELEFERYTRLLKDKVRYDADEARLLLSDFLWELGTMLHSQQVQWGGGVDPSHPFEQLKSFHTLEDTLAWIKQICLDIYRYIHELSKKENAPYRIVEKAKEFIDQHYCEELSLGIVSKWVGVSENYLSKLFLKQVGASFIHYVTSLRIEESKRLLKKGYKIVEISEKVGYMNAEHFSRMFKKVTGVSPKAYKENLGLVGASKIDLG</sequence>
<dbReference type="CDD" id="cd17536">
    <property type="entry name" value="REC_YesN-like"/>
    <property type="match status" value="1"/>
</dbReference>